<keyword evidence="4" id="KW-1185">Reference proteome</keyword>
<dbReference type="GO" id="GO:0051920">
    <property type="term" value="F:peroxiredoxin activity"/>
    <property type="evidence" value="ECO:0007669"/>
    <property type="project" value="InterPro"/>
</dbReference>
<reference evidence="3" key="1">
    <citation type="submission" date="2020-03" db="EMBL/GenBank/DDBJ databases">
        <authorList>
            <person name="Guo F."/>
        </authorList>
    </citation>
    <scope>NUCLEOTIDE SEQUENCE</scope>
    <source>
        <strain evidence="3">JCM 30134</strain>
    </source>
</reference>
<dbReference type="Gene3D" id="1.20.1290.10">
    <property type="entry name" value="AhpD-like"/>
    <property type="match status" value="1"/>
</dbReference>
<protein>
    <submittedName>
        <fullName evidence="3">Carboxymuconolactone decarboxylase family protein</fullName>
    </submittedName>
</protein>
<evidence type="ECO:0000313" key="4">
    <source>
        <dbReference type="Proteomes" id="UP000787472"/>
    </source>
</evidence>
<sequence>MNTPESIQAREDDILGKPPRISPQHTAEEMTAARNQLAKIIGVASGDDVPMADAEVPHMLLTAMCHEQLFDKVSDVSVFLLNNPSLELRDRQLVILRVGWLCQIPYIWGEHVQVSKRVGLTSEDIEAVTAGSSSPYWNRYERALLKAAEELQTNAMISDDTWATLAERLSEKQLFELIVLVGQFATVGYFQNALRLKLSPTNAGLMAR</sequence>
<accession>A0A9E5MM11</accession>
<feature type="region of interest" description="Disordered" evidence="1">
    <location>
        <begin position="1"/>
        <end position="27"/>
    </location>
</feature>
<dbReference type="AlphaFoldDB" id="A0A9E5MM11"/>
<comment type="caution">
    <text evidence="3">The sequence shown here is derived from an EMBL/GenBank/DDBJ whole genome shotgun (WGS) entry which is preliminary data.</text>
</comment>
<evidence type="ECO:0000313" key="3">
    <source>
        <dbReference type="EMBL" id="NHO65993.1"/>
    </source>
</evidence>
<name>A0A9E5MM11_9GAMM</name>
<organism evidence="3 4">
    <name type="scientific">Pseudomaricurvus hydrocarbonicus</name>
    <dbReference type="NCBI Taxonomy" id="1470433"/>
    <lineage>
        <taxon>Bacteria</taxon>
        <taxon>Pseudomonadati</taxon>
        <taxon>Pseudomonadota</taxon>
        <taxon>Gammaproteobacteria</taxon>
        <taxon>Cellvibrionales</taxon>
        <taxon>Cellvibrionaceae</taxon>
        <taxon>Pseudomaricurvus</taxon>
    </lineage>
</organism>
<gene>
    <name evidence="3" type="ORF">G8770_10605</name>
</gene>
<dbReference type="EMBL" id="JAAONZ010000006">
    <property type="protein sequence ID" value="NHO65993.1"/>
    <property type="molecule type" value="Genomic_DNA"/>
</dbReference>
<dbReference type="Proteomes" id="UP000787472">
    <property type="component" value="Unassembled WGS sequence"/>
</dbReference>
<dbReference type="InterPro" id="IPR003779">
    <property type="entry name" value="CMD-like"/>
</dbReference>
<proteinExistence type="predicted"/>
<dbReference type="InterPro" id="IPR029032">
    <property type="entry name" value="AhpD-like"/>
</dbReference>
<dbReference type="PANTHER" id="PTHR34846:SF5">
    <property type="entry name" value="CARBOXYMUCONOLACTONE DECARBOXYLASE-LIKE DOMAIN-CONTAINING PROTEIN"/>
    <property type="match status" value="1"/>
</dbReference>
<dbReference type="PANTHER" id="PTHR34846">
    <property type="entry name" value="4-CARBOXYMUCONOLACTONE DECARBOXYLASE FAMILY PROTEIN (AFU_ORTHOLOGUE AFUA_6G11590)"/>
    <property type="match status" value="1"/>
</dbReference>
<evidence type="ECO:0000256" key="1">
    <source>
        <dbReference type="SAM" id="MobiDB-lite"/>
    </source>
</evidence>
<evidence type="ECO:0000259" key="2">
    <source>
        <dbReference type="Pfam" id="PF02627"/>
    </source>
</evidence>
<dbReference type="RefSeq" id="WP_167185967.1">
    <property type="nucleotide sequence ID" value="NZ_JAAONZ010000006.1"/>
</dbReference>
<feature type="domain" description="Carboxymuconolactone decarboxylase-like" evidence="2">
    <location>
        <begin position="83"/>
        <end position="150"/>
    </location>
</feature>
<dbReference type="SUPFAM" id="SSF69118">
    <property type="entry name" value="AhpD-like"/>
    <property type="match status" value="1"/>
</dbReference>
<dbReference type="Pfam" id="PF02627">
    <property type="entry name" value="CMD"/>
    <property type="match status" value="1"/>
</dbReference>